<protein>
    <submittedName>
        <fullName evidence="2">Uncharacterized protein</fullName>
    </submittedName>
</protein>
<accession>A0A067KWU0</accession>
<keyword evidence="3" id="KW-1185">Reference proteome</keyword>
<feature type="compositionally biased region" description="Basic and acidic residues" evidence="1">
    <location>
        <begin position="1"/>
        <end position="10"/>
    </location>
</feature>
<reference evidence="2 3" key="1">
    <citation type="journal article" date="2014" name="PLoS ONE">
        <title>Global Analysis of Gene Expression Profiles in Physic Nut (Jatropha curcas L.) Seedlings Exposed to Salt Stress.</title>
        <authorList>
            <person name="Zhang L."/>
            <person name="Zhang C."/>
            <person name="Wu P."/>
            <person name="Chen Y."/>
            <person name="Li M."/>
            <person name="Jiang H."/>
            <person name="Wu G."/>
        </authorList>
    </citation>
    <scope>NUCLEOTIDE SEQUENCE [LARGE SCALE GENOMIC DNA]</scope>
    <source>
        <strain evidence="3">cv. GZQX0401</strain>
        <tissue evidence="2">Young leaves</tissue>
    </source>
</reference>
<gene>
    <name evidence="2" type="ORF">JCGZ_09806</name>
</gene>
<feature type="region of interest" description="Disordered" evidence="1">
    <location>
        <begin position="1"/>
        <end position="20"/>
    </location>
</feature>
<organism evidence="2 3">
    <name type="scientific">Jatropha curcas</name>
    <name type="common">Barbados nut</name>
    <dbReference type="NCBI Taxonomy" id="180498"/>
    <lineage>
        <taxon>Eukaryota</taxon>
        <taxon>Viridiplantae</taxon>
        <taxon>Streptophyta</taxon>
        <taxon>Embryophyta</taxon>
        <taxon>Tracheophyta</taxon>
        <taxon>Spermatophyta</taxon>
        <taxon>Magnoliopsida</taxon>
        <taxon>eudicotyledons</taxon>
        <taxon>Gunneridae</taxon>
        <taxon>Pentapetalae</taxon>
        <taxon>rosids</taxon>
        <taxon>fabids</taxon>
        <taxon>Malpighiales</taxon>
        <taxon>Euphorbiaceae</taxon>
        <taxon>Crotonoideae</taxon>
        <taxon>Jatropheae</taxon>
        <taxon>Jatropha</taxon>
    </lineage>
</organism>
<dbReference type="AlphaFoldDB" id="A0A067KWU0"/>
<evidence type="ECO:0000256" key="1">
    <source>
        <dbReference type="SAM" id="MobiDB-lite"/>
    </source>
</evidence>
<sequence length="127" mass="14436">MMPRSAREGDDSASWGLTGDLSLSEINPLTSRNELDSHPLTFAPMVLSSMPHRRNHLRKNDRVDEMKRSAPPLHAATAKNIVDRRKLHRVHCFKLIPRKSRPQASSSHCEDEAGVLYCWISWPVAEK</sequence>
<name>A0A067KWU0_JATCU</name>
<dbReference type="Proteomes" id="UP000027138">
    <property type="component" value="Unassembled WGS sequence"/>
</dbReference>
<evidence type="ECO:0000313" key="2">
    <source>
        <dbReference type="EMBL" id="KDP36299.1"/>
    </source>
</evidence>
<evidence type="ECO:0000313" key="3">
    <source>
        <dbReference type="Proteomes" id="UP000027138"/>
    </source>
</evidence>
<proteinExistence type="predicted"/>
<dbReference type="EMBL" id="KK914443">
    <property type="protein sequence ID" value="KDP36299.1"/>
    <property type="molecule type" value="Genomic_DNA"/>
</dbReference>